<dbReference type="InterPro" id="IPR036614">
    <property type="entry name" value="RusA-like_sf"/>
</dbReference>
<dbReference type="RefSeq" id="WP_267653918.1">
    <property type="nucleotide sequence ID" value="NZ_JAOVZR010000001.1"/>
</dbReference>
<proteinExistence type="predicted"/>
<organism evidence="1 2">
    <name type="scientific">Hoeflea algicola</name>
    <dbReference type="NCBI Taxonomy" id="2983763"/>
    <lineage>
        <taxon>Bacteria</taxon>
        <taxon>Pseudomonadati</taxon>
        <taxon>Pseudomonadota</taxon>
        <taxon>Alphaproteobacteria</taxon>
        <taxon>Hyphomicrobiales</taxon>
        <taxon>Rhizobiaceae</taxon>
        <taxon>Hoeflea</taxon>
    </lineage>
</organism>
<evidence type="ECO:0000313" key="1">
    <source>
        <dbReference type="EMBL" id="MCY0148349.1"/>
    </source>
</evidence>
<dbReference type="Gene3D" id="3.30.1330.70">
    <property type="entry name" value="Holliday junction resolvase RusA"/>
    <property type="match status" value="1"/>
</dbReference>
<dbReference type="Pfam" id="PF05866">
    <property type="entry name" value="RusA"/>
    <property type="match status" value="1"/>
</dbReference>
<reference evidence="1" key="1">
    <citation type="submission" date="2022-10" db="EMBL/GenBank/DDBJ databases">
        <title>Hoeflea sp. G2-23, isolated from marine algae.</title>
        <authorList>
            <person name="Kristyanto S."/>
            <person name="Kim J.M."/>
            <person name="Jeon C.O."/>
        </authorList>
    </citation>
    <scope>NUCLEOTIDE SEQUENCE</scope>
    <source>
        <strain evidence="1">G2-23</strain>
    </source>
</reference>
<dbReference type="SUPFAM" id="SSF103084">
    <property type="entry name" value="Holliday junction resolvase RusA"/>
    <property type="match status" value="1"/>
</dbReference>
<protein>
    <submittedName>
        <fullName evidence="1">RusA family crossover junction endodeoxyribonuclease</fullName>
    </submittedName>
</protein>
<sequence length="142" mass="15675">MRLTVNLAGAPLAKGRVRFAKATGHTYTPERTVNYESRLAHAAQVAMAGRPLLTGPLEVHVEIRMPIPKSKPKKWKADALAGLIRPTKKPDADNFAKMLDALNLIVWEDDSQIVDLRTVKFYHEAPAFIATVSELQTEGVFG</sequence>
<dbReference type="EMBL" id="JAOVZR010000001">
    <property type="protein sequence ID" value="MCY0148349.1"/>
    <property type="molecule type" value="Genomic_DNA"/>
</dbReference>
<keyword evidence="2" id="KW-1185">Reference proteome</keyword>
<comment type="caution">
    <text evidence="1">The sequence shown here is derived from an EMBL/GenBank/DDBJ whole genome shotgun (WGS) entry which is preliminary data.</text>
</comment>
<evidence type="ECO:0000313" key="2">
    <source>
        <dbReference type="Proteomes" id="UP001073227"/>
    </source>
</evidence>
<accession>A0ABT3Z9E6</accession>
<dbReference type="InterPro" id="IPR008822">
    <property type="entry name" value="Endonuclease_RusA-like"/>
</dbReference>
<gene>
    <name evidence="1" type="ORF">OEG84_11660</name>
</gene>
<name>A0ABT3Z9E6_9HYPH</name>
<dbReference type="Proteomes" id="UP001073227">
    <property type="component" value="Unassembled WGS sequence"/>
</dbReference>